<dbReference type="InterPro" id="IPR011006">
    <property type="entry name" value="CheY-like_superfamily"/>
</dbReference>
<gene>
    <name evidence="9" type="ORF">ELE36_07640</name>
</gene>
<dbReference type="SUPFAM" id="SSF46894">
    <property type="entry name" value="C-terminal effector domain of the bipartite response regulators"/>
    <property type="match status" value="1"/>
</dbReference>
<keyword evidence="10" id="KW-1185">Reference proteome</keyword>
<feature type="modified residue" description="4-aspartylphosphate" evidence="6">
    <location>
        <position position="54"/>
    </location>
</feature>
<dbReference type="InterPro" id="IPR000792">
    <property type="entry name" value="Tscrpt_reg_LuxR_C"/>
</dbReference>
<evidence type="ECO:0000256" key="1">
    <source>
        <dbReference type="ARBA" id="ARBA00022553"/>
    </source>
</evidence>
<dbReference type="PROSITE" id="PS50043">
    <property type="entry name" value="HTH_LUXR_2"/>
    <property type="match status" value="1"/>
</dbReference>
<evidence type="ECO:0000313" key="9">
    <source>
        <dbReference type="EMBL" id="QBB70245.1"/>
    </source>
</evidence>
<evidence type="ECO:0000259" key="7">
    <source>
        <dbReference type="PROSITE" id="PS50043"/>
    </source>
</evidence>
<dbReference type="PANTHER" id="PTHR43214">
    <property type="entry name" value="TWO-COMPONENT RESPONSE REGULATOR"/>
    <property type="match status" value="1"/>
</dbReference>
<dbReference type="PRINTS" id="PR00038">
    <property type="entry name" value="HTHLUXR"/>
</dbReference>
<evidence type="ECO:0000256" key="5">
    <source>
        <dbReference type="ARBA" id="ARBA00023163"/>
    </source>
</evidence>
<evidence type="ECO:0000256" key="2">
    <source>
        <dbReference type="ARBA" id="ARBA00023012"/>
    </source>
</evidence>
<dbReference type="PANTHER" id="PTHR43214:SF3">
    <property type="entry name" value="RESPONSE REGULATOR UVRY"/>
    <property type="match status" value="1"/>
</dbReference>
<dbReference type="Proteomes" id="UP000291562">
    <property type="component" value="Chromosome"/>
</dbReference>
<dbReference type="SMART" id="SM00448">
    <property type="entry name" value="REC"/>
    <property type="match status" value="1"/>
</dbReference>
<dbReference type="SUPFAM" id="SSF52172">
    <property type="entry name" value="CheY-like"/>
    <property type="match status" value="1"/>
</dbReference>
<dbReference type="GO" id="GO:0003677">
    <property type="term" value="F:DNA binding"/>
    <property type="evidence" value="ECO:0007669"/>
    <property type="project" value="UniProtKB-KW"/>
</dbReference>
<keyword evidence="1 6" id="KW-0597">Phosphoprotein</keyword>
<evidence type="ECO:0000256" key="4">
    <source>
        <dbReference type="ARBA" id="ARBA00023125"/>
    </source>
</evidence>
<keyword evidence="2" id="KW-0902">Two-component regulatory system</keyword>
<dbReference type="Gene3D" id="3.40.50.2300">
    <property type="match status" value="1"/>
</dbReference>
<feature type="domain" description="Response regulatory" evidence="8">
    <location>
        <begin position="3"/>
        <end position="119"/>
    </location>
</feature>
<dbReference type="InterPro" id="IPR001789">
    <property type="entry name" value="Sig_transdc_resp-reg_receiver"/>
</dbReference>
<dbReference type="OrthoDB" id="9796655at2"/>
<protein>
    <submittedName>
        <fullName evidence="9">Response regulator</fullName>
    </submittedName>
</protein>
<feature type="domain" description="HTH luxR-type" evidence="7">
    <location>
        <begin position="142"/>
        <end position="207"/>
    </location>
</feature>
<dbReference type="RefSeq" id="WP_129832504.1">
    <property type="nucleotide sequence ID" value="NZ_CP035704.1"/>
</dbReference>
<name>A0A411HIB2_9GAMM</name>
<dbReference type="Pfam" id="PF00072">
    <property type="entry name" value="Response_reg"/>
    <property type="match status" value="1"/>
</dbReference>
<dbReference type="PROSITE" id="PS50110">
    <property type="entry name" value="RESPONSE_REGULATORY"/>
    <property type="match status" value="1"/>
</dbReference>
<keyword evidence="5" id="KW-0804">Transcription</keyword>
<dbReference type="AlphaFoldDB" id="A0A411HIB2"/>
<dbReference type="InterPro" id="IPR058245">
    <property type="entry name" value="NreC/VraR/RcsB-like_REC"/>
</dbReference>
<evidence type="ECO:0000259" key="8">
    <source>
        <dbReference type="PROSITE" id="PS50110"/>
    </source>
</evidence>
<dbReference type="EMBL" id="CP035704">
    <property type="protein sequence ID" value="QBB70245.1"/>
    <property type="molecule type" value="Genomic_DNA"/>
</dbReference>
<dbReference type="GO" id="GO:0000160">
    <property type="term" value="P:phosphorelay signal transduction system"/>
    <property type="evidence" value="ECO:0007669"/>
    <property type="project" value="UniProtKB-KW"/>
</dbReference>
<keyword evidence="3" id="KW-0805">Transcription regulation</keyword>
<dbReference type="GO" id="GO:0006355">
    <property type="term" value="P:regulation of DNA-templated transcription"/>
    <property type="evidence" value="ECO:0007669"/>
    <property type="project" value="InterPro"/>
</dbReference>
<dbReference type="Pfam" id="PF00196">
    <property type="entry name" value="GerE"/>
    <property type="match status" value="1"/>
</dbReference>
<evidence type="ECO:0000256" key="3">
    <source>
        <dbReference type="ARBA" id="ARBA00023015"/>
    </source>
</evidence>
<reference evidence="9 10" key="1">
    <citation type="submission" date="2019-01" db="EMBL/GenBank/DDBJ databases">
        <title>Pseudolysobacter antarctica gen. nov., sp. nov., isolated from Fildes Peninsula, Antarctica.</title>
        <authorList>
            <person name="Wei Z."/>
            <person name="Peng F."/>
        </authorList>
    </citation>
    <scope>NUCLEOTIDE SEQUENCE [LARGE SCALE GENOMIC DNA]</scope>
    <source>
        <strain evidence="9 10">AQ6-296</strain>
    </source>
</reference>
<dbReference type="SMART" id="SM00421">
    <property type="entry name" value="HTH_LUXR"/>
    <property type="match status" value="1"/>
</dbReference>
<dbReference type="KEGG" id="xbc:ELE36_07640"/>
<keyword evidence="4" id="KW-0238">DNA-binding</keyword>
<evidence type="ECO:0000256" key="6">
    <source>
        <dbReference type="PROSITE-ProRule" id="PRU00169"/>
    </source>
</evidence>
<dbReference type="CDD" id="cd06170">
    <property type="entry name" value="LuxR_C_like"/>
    <property type="match status" value="1"/>
</dbReference>
<evidence type="ECO:0000313" key="10">
    <source>
        <dbReference type="Proteomes" id="UP000291562"/>
    </source>
</evidence>
<dbReference type="CDD" id="cd17535">
    <property type="entry name" value="REC_NarL-like"/>
    <property type="match status" value="1"/>
</dbReference>
<organism evidence="9 10">
    <name type="scientific">Pseudolysobacter antarcticus</name>
    <dbReference type="NCBI Taxonomy" id="2511995"/>
    <lineage>
        <taxon>Bacteria</taxon>
        <taxon>Pseudomonadati</taxon>
        <taxon>Pseudomonadota</taxon>
        <taxon>Gammaproteobacteria</taxon>
        <taxon>Lysobacterales</taxon>
        <taxon>Rhodanobacteraceae</taxon>
        <taxon>Pseudolysobacter</taxon>
    </lineage>
</organism>
<accession>A0A411HIB2</accession>
<proteinExistence type="predicted"/>
<sequence length="224" mass="24078">MIRIVLVDDHALVRTGFRMILERQADIEIVGEAGDGESGLAMIKKLAPDVAIVDVHMPGISGVELTDRLRRSHSTTRVVILSMIEEAPFPRRLLDAGASGYLSKSCAADELLHAVREVASGRRYLAASIAQQLALERMSATQASPFDALSARELEVALMLASGKDMGEAALALNLSGKTVATYKYRLFAKLDVKNEVGLTHLALLHGLLDAGLRGAHAELIART</sequence>
<dbReference type="InterPro" id="IPR039420">
    <property type="entry name" value="WalR-like"/>
</dbReference>
<dbReference type="InterPro" id="IPR016032">
    <property type="entry name" value="Sig_transdc_resp-reg_C-effctor"/>
</dbReference>